<dbReference type="InterPro" id="IPR013013">
    <property type="entry name" value="PTS_EIIC_1"/>
</dbReference>
<evidence type="ECO:0000256" key="5">
    <source>
        <dbReference type="ARBA" id="ARBA00022679"/>
    </source>
</evidence>
<dbReference type="CDD" id="cd00212">
    <property type="entry name" value="PTS_IIB_glc"/>
    <property type="match status" value="1"/>
</dbReference>
<dbReference type="PROSITE" id="PS51103">
    <property type="entry name" value="PTS_EIIC_TYPE_1"/>
    <property type="match status" value="1"/>
</dbReference>
<evidence type="ECO:0000256" key="8">
    <source>
        <dbReference type="ARBA" id="ARBA00022777"/>
    </source>
</evidence>
<dbReference type="GO" id="GO:0009401">
    <property type="term" value="P:phosphoenolpyruvate-dependent sugar phosphotransferase system"/>
    <property type="evidence" value="ECO:0007669"/>
    <property type="project" value="UniProtKB-KW"/>
</dbReference>
<dbReference type="GO" id="GO:0090563">
    <property type="term" value="F:protein-phosphocysteine-sugar phosphotransferase activity"/>
    <property type="evidence" value="ECO:0007669"/>
    <property type="project" value="TreeGrafter"/>
</dbReference>
<evidence type="ECO:0000256" key="2">
    <source>
        <dbReference type="ARBA" id="ARBA00022448"/>
    </source>
</evidence>
<dbReference type="PANTHER" id="PTHR30009">
    <property type="entry name" value="CYTOCHROME C-TYPE SYNTHESIS PROTEIN AND PTS TRANSMEMBRANE COMPONENT"/>
    <property type="match status" value="1"/>
</dbReference>
<name>A0A2B6S3B8_9BACI</name>
<dbReference type="InterPro" id="IPR036878">
    <property type="entry name" value="Glu_permease_IIB"/>
</dbReference>
<dbReference type="PANTHER" id="PTHR30009:SF8">
    <property type="entry name" value="PTS SYSTEM, IIBC COMPONENT"/>
    <property type="match status" value="1"/>
</dbReference>
<dbReference type="EMBL" id="NUDP01000063">
    <property type="protein sequence ID" value="PEM67536.1"/>
    <property type="molecule type" value="Genomic_DNA"/>
</dbReference>
<evidence type="ECO:0000256" key="4">
    <source>
        <dbReference type="ARBA" id="ARBA00022597"/>
    </source>
</evidence>
<organism evidence="11 12">
    <name type="scientific">Bacillus pseudomycoides</name>
    <dbReference type="NCBI Taxonomy" id="64104"/>
    <lineage>
        <taxon>Bacteria</taxon>
        <taxon>Bacillati</taxon>
        <taxon>Bacillota</taxon>
        <taxon>Bacilli</taxon>
        <taxon>Bacillales</taxon>
        <taxon>Bacillaceae</taxon>
        <taxon>Bacillus</taxon>
        <taxon>Bacillus cereus group</taxon>
    </lineage>
</organism>
<keyword evidence="5" id="KW-0808">Transferase</keyword>
<keyword evidence="4" id="KW-0762">Sugar transport</keyword>
<dbReference type="PROSITE" id="PS51098">
    <property type="entry name" value="PTS_EIIB_TYPE_1"/>
    <property type="match status" value="1"/>
</dbReference>
<comment type="subcellular location">
    <subcellularLocation>
        <location evidence="1">Cell membrane</location>
        <topology evidence="1">Multi-pass membrane protein</topology>
    </subcellularLocation>
</comment>
<dbReference type="SUPFAM" id="SSF55604">
    <property type="entry name" value="Glucose permease domain IIB"/>
    <property type="match status" value="1"/>
</dbReference>
<dbReference type="InterPro" id="IPR050429">
    <property type="entry name" value="PTS_Glucose_EIICBA"/>
</dbReference>
<keyword evidence="2" id="KW-0813">Transport</keyword>
<dbReference type="InterPro" id="IPR011300">
    <property type="entry name" value="PTS_IIBC"/>
</dbReference>
<evidence type="ECO:0000256" key="1">
    <source>
        <dbReference type="ARBA" id="ARBA00004651"/>
    </source>
</evidence>
<accession>A0A2B6S3B8</accession>
<evidence type="ECO:0000256" key="10">
    <source>
        <dbReference type="ARBA" id="ARBA00023136"/>
    </source>
</evidence>
<evidence type="ECO:0000313" key="12">
    <source>
        <dbReference type="Proteomes" id="UP000219775"/>
    </source>
</evidence>
<gene>
    <name evidence="11" type="ORF">CN613_18215</name>
</gene>
<evidence type="ECO:0000256" key="7">
    <source>
        <dbReference type="ARBA" id="ARBA00022692"/>
    </source>
</evidence>
<dbReference type="RefSeq" id="WP_097847152.1">
    <property type="nucleotide sequence ID" value="NZ_NUAS01000006.1"/>
</dbReference>
<dbReference type="GO" id="GO:0016301">
    <property type="term" value="F:kinase activity"/>
    <property type="evidence" value="ECO:0007669"/>
    <property type="project" value="UniProtKB-KW"/>
</dbReference>
<keyword evidence="9" id="KW-1133">Transmembrane helix</keyword>
<dbReference type="Gene3D" id="3.30.1360.60">
    <property type="entry name" value="Glucose permease domain IIB"/>
    <property type="match status" value="1"/>
</dbReference>
<evidence type="ECO:0000256" key="3">
    <source>
        <dbReference type="ARBA" id="ARBA00022475"/>
    </source>
</evidence>
<keyword evidence="8" id="KW-0418">Kinase</keyword>
<keyword evidence="7" id="KW-0812">Transmembrane</keyword>
<keyword evidence="10" id="KW-0472">Membrane</keyword>
<dbReference type="AlphaFoldDB" id="A0A2B6S3B8"/>
<dbReference type="Proteomes" id="UP000219775">
    <property type="component" value="Unassembled WGS sequence"/>
</dbReference>
<keyword evidence="3" id="KW-1003">Cell membrane</keyword>
<evidence type="ECO:0000256" key="9">
    <source>
        <dbReference type="ARBA" id="ARBA00022989"/>
    </source>
</evidence>
<dbReference type="GO" id="GO:0005886">
    <property type="term" value="C:plasma membrane"/>
    <property type="evidence" value="ECO:0007669"/>
    <property type="project" value="UniProtKB-SubCell"/>
</dbReference>
<reference evidence="11 12" key="1">
    <citation type="submission" date="2017-09" db="EMBL/GenBank/DDBJ databases">
        <title>Large-scale bioinformatics analysis of Bacillus genomes uncovers conserved roles of natural products in bacterial physiology.</title>
        <authorList>
            <consortium name="Agbiome Team Llc"/>
            <person name="Bleich R.M."/>
            <person name="Grubbs K.J."/>
            <person name="Santa Maria K.C."/>
            <person name="Allen S.E."/>
            <person name="Farag S."/>
            <person name="Shank E.A."/>
            <person name="Bowers A."/>
        </authorList>
    </citation>
    <scope>NUCLEOTIDE SEQUENCE [LARGE SCALE GENOMIC DNA]</scope>
    <source>
        <strain evidence="11 12">AFS009893</strain>
    </source>
</reference>
<dbReference type="Pfam" id="PF00367">
    <property type="entry name" value="PTS_EIIB"/>
    <property type="match status" value="1"/>
</dbReference>
<dbReference type="NCBIfam" id="TIGR00826">
    <property type="entry name" value="EIIB_glc"/>
    <property type="match status" value="1"/>
</dbReference>
<comment type="caution">
    <text evidence="11">The sequence shown here is derived from an EMBL/GenBank/DDBJ whole genome shotgun (WGS) entry which is preliminary data.</text>
</comment>
<dbReference type="GO" id="GO:0008982">
    <property type="term" value="F:protein-N(PI)-phosphohistidine-sugar phosphotransferase activity"/>
    <property type="evidence" value="ECO:0007669"/>
    <property type="project" value="InterPro"/>
</dbReference>
<protein>
    <submittedName>
        <fullName evidence="11">PTS transporter subunit IICB</fullName>
    </submittedName>
</protein>
<dbReference type="Pfam" id="PF02378">
    <property type="entry name" value="PTS_EIIC"/>
    <property type="match status" value="1"/>
</dbReference>
<evidence type="ECO:0000313" key="11">
    <source>
        <dbReference type="EMBL" id="PEM67536.1"/>
    </source>
</evidence>
<dbReference type="InterPro" id="IPR001996">
    <property type="entry name" value="PTS_IIB_1"/>
</dbReference>
<proteinExistence type="predicted"/>
<evidence type="ECO:0000256" key="6">
    <source>
        <dbReference type="ARBA" id="ARBA00022683"/>
    </source>
</evidence>
<dbReference type="InterPro" id="IPR003352">
    <property type="entry name" value="PTS_EIIC"/>
</dbReference>
<keyword evidence="6" id="KW-0598">Phosphotransferase system</keyword>
<dbReference type="NCBIfam" id="TIGR02003">
    <property type="entry name" value="PTS-II-BC-unk1"/>
    <property type="match status" value="1"/>
</dbReference>
<dbReference type="InterPro" id="IPR018113">
    <property type="entry name" value="PTrfase_EIIB_Cys"/>
</dbReference>
<sequence length="545" mass="58959">MKITSFDFWQKFGKALLVVVAVMPAAGLMISIGKLIGMSAGDVNAVHTIARVMEDIGWAIITNLHILFAVAIGGSWAKDRAGGAFAALLAFILTNRITGAIFGVNAAMLADSKAKVSSLLAGDLIVKDYFTSVLGAPALNMGVFVGIITGFLGATLYNKYYNYDKLPQALAFFNGKRFVPFVVIVWSTVTAIALSLLWPFIQSGLNEFGRWIAASKDSAPVVAPFVYGTLERLLLPFGLHHMLTIPMNYTELGGTYTMLTGAKVGQVVAGQDPLWLAWITDLNNLLANGDTKAYNDLLNNVVPARFKAGQVIGSTAALMGIAFAMFRNVDKDKRAKYKPMFLSAALAVFLTGVTEPIEFMFMFIAPVLYIVYAITTGLAFALADLINLRVHAFGFIELITRTPMMINAGLTRDLINFVVVSVVFFGLNFTLFNFLIKKFNLPTPGRAGNYIDNEDESEEGTTNVKEGSLATKVIELLGGKDNIADVDACMTRLRVTVKNLEVVAPEAQWKKNGALGLIVKDKGVQAVYGPKADVLKSDIQDMLGA</sequence>
<dbReference type="PROSITE" id="PS01035">
    <property type="entry name" value="PTS_EIIB_TYPE_1_CYS"/>
    <property type="match status" value="1"/>
</dbReference>